<sequence>MSSKNKQGSDERFLRVQKDPRFWEMLIVYIMIKRFQSMFHDERSKVKYTVDKRGRPINHTSTDDLKRFYKLSDSEEEEEEETEGKKKKKQKKKGMEVKAERDVKTGGGKTNAEPGRGVRAVEYEDDEDDEEQQSRRRTMLNLEMMSQTAARKKNIENKT</sequence>
<dbReference type="PANTHER" id="PTHR12202:SF0">
    <property type="entry name" value="ESF1 HOMOLOG"/>
    <property type="match status" value="1"/>
</dbReference>
<evidence type="ECO:0000313" key="2">
    <source>
        <dbReference type="EMBL" id="GLD67712.1"/>
    </source>
</evidence>
<accession>A0AAD3RGE0</accession>
<evidence type="ECO:0000313" key="3">
    <source>
        <dbReference type="Proteomes" id="UP001279410"/>
    </source>
</evidence>
<dbReference type="InterPro" id="IPR039754">
    <property type="entry name" value="Esf1"/>
</dbReference>
<keyword evidence="3" id="KW-1185">Reference proteome</keyword>
<dbReference type="GO" id="GO:0006364">
    <property type="term" value="P:rRNA processing"/>
    <property type="evidence" value="ECO:0007669"/>
    <property type="project" value="InterPro"/>
</dbReference>
<proteinExistence type="predicted"/>
<feature type="compositionally biased region" description="Basic and acidic residues" evidence="1">
    <location>
        <begin position="61"/>
        <end position="73"/>
    </location>
</feature>
<feature type="region of interest" description="Disordered" evidence="1">
    <location>
        <begin position="49"/>
        <end position="159"/>
    </location>
</feature>
<name>A0AAD3RGE0_LATJO</name>
<dbReference type="GO" id="GO:0003723">
    <property type="term" value="F:RNA binding"/>
    <property type="evidence" value="ECO:0007669"/>
    <property type="project" value="TreeGrafter"/>
</dbReference>
<feature type="compositionally biased region" description="Basic and acidic residues" evidence="1">
    <location>
        <begin position="93"/>
        <end position="104"/>
    </location>
</feature>
<dbReference type="Proteomes" id="UP001279410">
    <property type="component" value="Unassembled WGS sequence"/>
</dbReference>
<gene>
    <name evidence="2" type="ORF">AKAME5_001904100</name>
</gene>
<dbReference type="AlphaFoldDB" id="A0AAD3RGE0"/>
<protein>
    <submittedName>
        <fullName evidence="2">ESF1 homolog isoform X1</fullName>
    </submittedName>
</protein>
<organism evidence="2 3">
    <name type="scientific">Lates japonicus</name>
    <name type="common">Japanese lates</name>
    <dbReference type="NCBI Taxonomy" id="270547"/>
    <lineage>
        <taxon>Eukaryota</taxon>
        <taxon>Metazoa</taxon>
        <taxon>Chordata</taxon>
        <taxon>Craniata</taxon>
        <taxon>Vertebrata</taxon>
        <taxon>Euteleostomi</taxon>
        <taxon>Actinopterygii</taxon>
        <taxon>Neopterygii</taxon>
        <taxon>Teleostei</taxon>
        <taxon>Neoteleostei</taxon>
        <taxon>Acanthomorphata</taxon>
        <taxon>Carangaria</taxon>
        <taxon>Carangaria incertae sedis</taxon>
        <taxon>Centropomidae</taxon>
        <taxon>Lates</taxon>
    </lineage>
</organism>
<dbReference type="EMBL" id="BRZM01000117">
    <property type="protein sequence ID" value="GLD67712.1"/>
    <property type="molecule type" value="Genomic_DNA"/>
</dbReference>
<reference evidence="2" key="1">
    <citation type="submission" date="2022-08" db="EMBL/GenBank/DDBJ databases">
        <title>Genome sequencing of akame (Lates japonicus).</title>
        <authorList>
            <person name="Hashiguchi Y."/>
            <person name="Takahashi H."/>
        </authorList>
    </citation>
    <scope>NUCLEOTIDE SEQUENCE</scope>
    <source>
        <strain evidence="2">Kochi</strain>
    </source>
</reference>
<dbReference type="PANTHER" id="PTHR12202">
    <property type="entry name" value="ESF1 HOMOLOG"/>
    <property type="match status" value="1"/>
</dbReference>
<comment type="caution">
    <text evidence="2">The sequence shown here is derived from an EMBL/GenBank/DDBJ whole genome shotgun (WGS) entry which is preliminary data.</text>
</comment>
<evidence type="ECO:0000256" key="1">
    <source>
        <dbReference type="SAM" id="MobiDB-lite"/>
    </source>
</evidence>